<dbReference type="AlphaFoldDB" id="A0A0B7NN52"/>
<proteinExistence type="predicted"/>
<gene>
    <name evidence="1" type="primary">PARPA_14352.1 scaffold 50072</name>
</gene>
<dbReference type="OrthoDB" id="2284905at2759"/>
<organism evidence="1 2">
    <name type="scientific">Parasitella parasitica</name>
    <dbReference type="NCBI Taxonomy" id="35722"/>
    <lineage>
        <taxon>Eukaryota</taxon>
        <taxon>Fungi</taxon>
        <taxon>Fungi incertae sedis</taxon>
        <taxon>Mucoromycota</taxon>
        <taxon>Mucoromycotina</taxon>
        <taxon>Mucoromycetes</taxon>
        <taxon>Mucorales</taxon>
        <taxon>Mucorineae</taxon>
        <taxon>Mucoraceae</taxon>
        <taxon>Parasitella</taxon>
    </lineage>
</organism>
<dbReference type="EMBL" id="LN734204">
    <property type="protein sequence ID" value="CEP20031.1"/>
    <property type="molecule type" value="Genomic_DNA"/>
</dbReference>
<sequence length="226" mass="25066">MIHSASTSTLQYFDPAKWKTKLHKISDKLHRGTHSWNVKASQSPTVLAAATEKYIRTKPTEISINSEDLTASQFANLTGIKTNRNSLQSIYSSDYAYSDSDDDSECGYYTTMASSSTSGNRRDSMHIWDSHFWHDGRKSLPAAITTAPLGKSNSLNQVSTVASSKPLTSQPLVRNRSEPPKGTCFQKGRFKIVFGQDDSNVEVKQPAPCVEWKRKRASSNPTATEL</sequence>
<reference evidence="1" key="1">
    <citation type="submission" date="2014-09" db="EMBL/GenBank/DDBJ databases">
        <authorList>
            <person name="Ellenberger Sabrina"/>
        </authorList>
    </citation>
    <scope>NUCLEOTIDE SEQUENCE [LARGE SCALE GENOMIC DNA]</scope>
    <source>
        <strain evidence="1">CBS 412.66</strain>
    </source>
</reference>
<evidence type="ECO:0000313" key="1">
    <source>
        <dbReference type="EMBL" id="CEP20031.1"/>
    </source>
</evidence>
<evidence type="ECO:0000313" key="2">
    <source>
        <dbReference type="Proteomes" id="UP000054107"/>
    </source>
</evidence>
<name>A0A0B7NN52_9FUNG</name>
<accession>A0A0B7NN52</accession>
<dbReference type="Proteomes" id="UP000054107">
    <property type="component" value="Unassembled WGS sequence"/>
</dbReference>
<keyword evidence="2" id="KW-1185">Reference proteome</keyword>
<protein>
    <submittedName>
        <fullName evidence="1">Uncharacterized protein</fullName>
    </submittedName>
</protein>